<reference evidence="2" key="1">
    <citation type="submission" date="2018-09" db="EMBL/GenBank/DDBJ databases">
        <authorList>
            <person name="Zhu H."/>
        </authorList>
    </citation>
    <scope>NUCLEOTIDE SEQUENCE [LARGE SCALE GENOMIC DNA]</scope>
    <source>
        <strain evidence="2">K1R23-30</strain>
    </source>
</reference>
<evidence type="ECO:0000313" key="2">
    <source>
        <dbReference type="Proteomes" id="UP000265955"/>
    </source>
</evidence>
<evidence type="ECO:0000313" key="1">
    <source>
        <dbReference type="EMBL" id="RJF97345.1"/>
    </source>
</evidence>
<organism evidence="1 2">
    <name type="scientific">Noviherbaspirillum saxi</name>
    <dbReference type="NCBI Taxonomy" id="2320863"/>
    <lineage>
        <taxon>Bacteria</taxon>
        <taxon>Pseudomonadati</taxon>
        <taxon>Pseudomonadota</taxon>
        <taxon>Betaproteobacteria</taxon>
        <taxon>Burkholderiales</taxon>
        <taxon>Oxalobacteraceae</taxon>
        <taxon>Noviherbaspirillum</taxon>
    </lineage>
</organism>
<name>A0A3A3G5E2_9BURK</name>
<dbReference type="Proteomes" id="UP000265955">
    <property type="component" value="Unassembled WGS sequence"/>
</dbReference>
<protein>
    <submittedName>
        <fullName evidence="1">Uncharacterized protein</fullName>
    </submittedName>
</protein>
<dbReference type="AlphaFoldDB" id="A0A3A3G5E2"/>
<dbReference type="OrthoDB" id="8772588at2"/>
<accession>A0A3A3G5E2</accession>
<dbReference type="EMBL" id="QYUO01000001">
    <property type="protein sequence ID" value="RJF97345.1"/>
    <property type="molecule type" value="Genomic_DNA"/>
</dbReference>
<dbReference type="RefSeq" id="WP_119767296.1">
    <property type="nucleotide sequence ID" value="NZ_QYUO01000001.1"/>
</dbReference>
<gene>
    <name evidence="1" type="ORF">D3871_01455</name>
</gene>
<proteinExistence type="predicted"/>
<keyword evidence="2" id="KW-1185">Reference proteome</keyword>
<comment type="caution">
    <text evidence="1">The sequence shown here is derived from an EMBL/GenBank/DDBJ whole genome shotgun (WGS) entry which is preliminary data.</text>
</comment>
<sequence length="236" mass="26817">MGILGSIMGRREPEVAYRTVDGGHPAPYPDMTDEQLYNYEMTFDVPRRTFDKPPHSIKPKEEEPTIRRELKTEIRAEPRMEPRARQTETAFDAPRYTARPTQGSDNMREPASVFTQAATPAAARTLDLSKPVRLTTTKQSVEIITTRARHPVYKVHGYIGDDDVVTVFTIDGRLSENGFPYLENIPTKQQLHVNIYPNPDNHSRDRYLLTQHASRDEADAEARPGRLACVPVQFNA</sequence>